<gene>
    <name evidence="1" type="ORF">HPB47_020447</name>
</gene>
<dbReference type="EMBL" id="JABSTQ010009110">
    <property type="protein sequence ID" value="KAG0432868.1"/>
    <property type="molecule type" value="Genomic_DNA"/>
</dbReference>
<evidence type="ECO:0000313" key="2">
    <source>
        <dbReference type="Proteomes" id="UP000805193"/>
    </source>
</evidence>
<sequence>MGKSFSVDDTVEKHPLQVKIVPETYIKSNQSQRAMGIQTLNALHESFGIRPNASQQFLDVGCGTGDFTRQELLPRCQPCRRIVATDISRAMVEYAEENFAHPQIAYEVHDIEGQISGLVRKYGKFDRVYSFFVLHWAEDLTAALRNVAALMTDQGECLLVFAAQLAMYRIWRRIVEMDRWKPYKGVIERFIPPTQDIEGRSGLYSYMLAVLQKANLKPRTFQLLTRDESGMDVDKFIKVELSIDPILPLLPEGSRKEFEADVADIVRTFWTEKPAGDPQYLLHVFVVHASKVFKKKSSSGCLARMPCRNSHALTRAGPPATAPAPSRAVVLLGFPHIPPPPHPSRPGLRGGPGCSLVLAEELFHLGHDGVVGSRGGRRGLKDDTGPMAWAGRGGGGRCCGDVVVAGSMAAAAAAGAAARFSGGRTGWTEAKATGARRSGRLALRVWTAAATLSGRGCASSRSVWSRPASWVSKCIIGPRTVSRCQALPRPVAPPAACGHGTGVGLGGRAGQALVWVGASNAGRRRNGPPLLPPTPSTWPRCGRGADSRQVPPSYTDPLRGLPAAGLAVPRAQAALARSAVRLGVDASLSGRPEGLVDRTTWVQPPRGLTRPVGLLAAAVSRPGQRNIVFKIRPGCPSQLRPVVSVCVDGSQEDNP</sequence>
<organism evidence="1 2">
    <name type="scientific">Ixodes persulcatus</name>
    <name type="common">Taiga tick</name>
    <dbReference type="NCBI Taxonomy" id="34615"/>
    <lineage>
        <taxon>Eukaryota</taxon>
        <taxon>Metazoa</taxon>
        <taxon>Ecdysozoa</taxon>
        <taxon>Arthropoda</taxon>
        <taxon>Chelicerata</taxon>
        <taxon>Arachnida</taxon>
        <taxon>Acari</taxon>
        <taxon>Parasitiformes</taxon>
        <taxon>Ixodida</taxon>
        <taxon>Ixodoidea</taxon>
        <taxon>Ixodidae</taxon>
        <taxon>Ixodinae</taxon>
        <taxon>Ixodes</taxon>
    </lineage>
</organism>
<evidence type="ECO:0000313" key="1">
    <source>
        <dbReference type="EMBL" id="KAG0432868.1"/>
    </source>
</evidence>
<comment type="caution">
    <text evidence="1">The sequence shown here is derived from an EMBL/GenBank/DDBJ whole genome shotgun (WGS) entry which is preliminary data.</text>
</comment>
<name>A0AC60QFE3_IXOPE</name>
<protein>
    <submittedName>
        <fullName evidence="1">Uncharacterized protein</fullName>
    </submittedName>
</protein>
<accession>A0AC60QFE3</accession>
<keyword evidence="2" id="KW-1185">Reference proteome</keyword>
<dbReference type="Proteomes" id="UP000805193">
    <property type="component" value="Unassembled WGS sequence"/>
</dbReference>
<reference evidence="1 2" key="1">
    <citation type="journal article" date="2020" name="Cell">
        <title>Large-Scale Comparative Analyses of Tick Genomes Elucidate Their Genetic Diversity and Vector Capacities.</title>
        <authorList>
            <consortium name="Tick Genome and Microbiome Consortium (TIGMIC)"/>
            <person name="Jia N."/>
            <person name="Wang J."/>
            <person name="Shi W."/>
            <person name="Du L."/>
            <person name="Sun Y."/>
            <person name="Zhan W."/>
            <person name="Jiang J.F."/>
            <person name="Wang Q."/>
            <person name="Zhang B."/>
            <person name="Ji P."/>
            <person name="Bell-Sakyi L."/>
            <person name="Cui X.M."/>
            <person name="Yuan T.T."/>
            <person name="Jiang B.G."/>
            <person name="Yang W.F."/>
            <person name="Lam T.T."/>
            <person name="Chang Q.C."/>
            <person name="Ding S.J."/>
            <person name="Wang X.J."/>
            <person name="Zhu J.G."/>
            <person name="Ruan X.D."/>
            <person name="Zhao L."/>
            <person name="Wei J.T."/>
            <person name="Ye R.Z."/>
            <person name="Que T.C."/>
            <person name="Du C.H."/>
            <person name="Zhou Y.H."/>
            <person name="Cheng J.X."/>
            <person name="Dai P.F."/>
            <person name="Guo W.B."/>
            <person name="Han X.H."/>
            <person name="Huang E.J."/>
            <person name="Li L.F."/>
            <person name="Wei W."/>
            <person name="Gao Y.C."/>
            <person name="Liu J.Z."/>
            <person name="Shao H.Z."/>
            <person name="Wang X."/>
            <person name="Wang C.C."/>
            <person name="Yang T.C."/>
            <person name="Huo Q.B."/>
            <person name="Li W."/>
            <person name="Chen H.Y."/>
            <person name="Chen S.E."/>
            <person name="Zhou L.G."/>
            <person name="Ni X.B."/>
            <person name="Tian J.H."/>
            <person name="Sheng Y."/>
            <person name="Liu T."/>
            <person name="Pan Y.S."/>
            <person name="Xia L.Y."/>
            <person name="Li J."/>
            <person name="Zhao F."/>
            <person name="Cao W.C."/>
        </authorList>
    </citation>
    <scope>NUCLEOTIDE SEQUENCE [LARGE SCALE GENOMIC DNA]</scope>
    <source>
        <strain evidence="1">Iper-2018</strain>
    </source>
</reference>
<proteinExistence type="predicted"/>